<dbReference type="InterPro" id="IPR019734">
    <property type="entry name" value="TPR_rpt"/>
</dbReference>
<evidence type="ECO:0000256" key="4">
    <source>
        <dbReference type="ARBA" id="ARBA00022787"/>
    </source>
</evidence>
<evidence type="ECO:0000256" key="10">
    <source>
        <dbReference type="PROSITE-ProRule" id="PRU00339"/>
    </source>
</evidence>
<dbReference type="SMART" id="SM00028">
    <property type="entry name" value="TPR"/>
    <property type="match status" value="9"/>
</dbReference>
<feature type="repeat" description="TPR" evidence="10">
    <location>
        <begin position="343"/>
        <end position="376"/>
    </location>
</feature>
<sequence>MESTGSTFPKWQLAILIGTPVLIGSLGYLYWKNNQSAIEEGSDEDKAELKKLKKGIKSISIDGDTNSNNTSDVTQQHTDSVANGILKESETKQFKKLSPLEQSIRWKESGNECFKTGKYDTAIELYDKAIEICPKTNNIDLSQFYQNRAAAYEQLKKWKNVADDCTHALELNPKYIKALHRRARAYENLKELELCLEDVTAVAILEGFQNNMSLIFADRILKDLGLKHAKEAMQNKQPVEPSKNFIVNYFKSFSQDPVHMVVVSSTEPKGFIKAINAFKNGQYADVVSACNEEIEGSEDDSDYKLEALLLRGTFYLLSGQFEKSLADFNHVINHKEADAKLRSNALTKRASLNMQTDQKDASFKDFETAIKLDPDNPDIYHHRGQVYLLVEQLEDAVNDFTKASELSPKNPITYVHKLYSEYRQAVNEQDNTKLFSKIEEFSEAVKQYSDCIEVYSLFAQILSDQQQYQLADEYFEKAMKLEPNNAGLYVHRGLLLLQWKGDINEALKLLEKAIEVDDKCEFAYETLGTVEVQRGNLERAISLFEHALKLAKSEMELTHIFSLKDAAQAQLNVTKKMGLSLASIMSSLPNFN</sequence>
<dbReference type="SUPFAM" id="SSF48439">
    <property type="entry name" value="Protein prenylyltransferase"/>
    <property type="match status" value="1"/>
</dbReference>
<keyword evidence="6 11" id="KW-1133">Transmembrane helix</keyword>
<keyword evidence="3" id="KW-0677">Repeat</keyword>
<dbReference type="GO" id="GO:0008320">
    <property type="term" value="F:protein transmembrane transporter activity"/>
    <property type="evidence" value="ECO:0007669"/>
    <property type="project" value="TreeGrafter"/>
</dbReference>
<keyword evidence="8 11" id="KW-0472">Membrane</keyword>
<dbReference type="GO" id="GO:0030943">
    <property type="term" value="F:mitochondrion targeting sequence binding"/>
    <property type="evidence" value="ECO:0007669"/>
    <property type="project" value="TreeGrafter"/>
</dbReference>
<dbReference type="EMBL" id="JADBJN010000002">
    <property type="protein sequence ID" value="KAG5675319.1"/>
    <property type="molecule type" value="Genomic_DNA"/>
</dbReference>
<organism evidence="12 13">
    <name type="scientific">Polypedilum vanderplanki</name>
    <name type="common">Sleeping chironomid midge</name>
    <dbReference type="NCBI Taxonomy" id="319348"/>
    <lineage>
        <taxon>Eukaryota</taxon>
        <taxon>Metazoa</taxon>
        <taxon>Ecdysozoa</taxon>
        <taxon>Arthropoda</taxon>
        <taxon>Hexapoda</taxon>
        <taxon>Insecta</taxon>
        <taxon>Pterygota</taxon>
        <taxon>Neoptera</taxon>
        <taxon>Endopterygota</taxon>
        <taxon>Diptera</taxon>
        <taxon>Nematocera</taxon>
        <taxon>Chironomoidea</taxon>
        <taxon>Chironomidae</taxon>
        <taxon>Chironominae</taxon>
        <taxon>Polypedilum</taxon>
        <taxon>Polypedilum</taxon>
    </lineage>
</organism>
<dbReference type="AlphaFoldDB" id="A0A9J6BZS6"/>
<keyword evidence="13" id="KW-1185">Reference proteome</keyword>
<evidence type="ECO:0000256" key="1">
    <source>
        <dbReference type="ARBA" id="ARBA00004572"/>
    </source>
</evidence>
<dbReference type="PROSITE" id="PS50005">
    <property type="entry name" value="TPR"/>
    <property type="match status" value="5"/>
</dbReference>
<evidence type="ECO:0000256" key="7">
    <source>
        <dbReference type="ARBA" id="ARBA00023128"/>
    </source>
</evidence>
<keyword evidence="2 11" id="KW-0812">Transmembrane</keyword>
<comment type="caution">
    <text evidence="12">The sequence shown here is derived from an EMBL/GenBank/DDBJ whole genome shotgun (WGS) entry which is preliminary data.</text>
</comment>
<dbReference type="Pfam" id="PF13181">
    <property type="entry name" value="TPR_8"/>
    <property type="match status" value="1"/>
</dbReference>
<proteinExistence type="inferred from homology"/>
<feature type="transmembrane region" description="Helical" evidence="11">
    <location>
        <begin position="12"/>
        <end position="31"/>
    </location>
</feature>
<keyword evidence="5 10" id="KW-0802">TPR repeat</keyword>
<evidence type="ECO:0000256" key="9">
    <source>
        <dbReference type="ARBA" id="ARBA00038030"/>
    </source>
</evidence>
<dbReference type="Gene3D" id="1.25.40.10">
    <property type="entry name" value="Tetratricopeptide repeat domain"/>
    <property type="match status" value="2"/>
</dbReference>
<dbReference type="Proteomes" id="UP001107558">
    <property type="component" value="Chromosome 2"/>
</dbReference>
<evidence type="ECO:0008006" key="14">
    <source>
        <dbReference type="Google" id="ProtNLM"/>
    </source>
</evidence>
<reference evidence="12" key="1">
    <citation type="submission" date="2021-03" db="EMBL/GenBank/DDBJ databases">
        <title>Chromosome level genome of the anhydrobiotic midge Polypedilum vanderplanki.</title>
        <authorList>
            <person name="Yoshida Y."/>
            <person name="Kikawada T."/>
            <person name="Gusev O."/>
        </authorList>
    </citation>
    <scope>NUCLEOTIDE SEQUENCE</scope>
    <source>
        <strain evidence="12">NIAS01</strain>
        <tissue evidence="12">Whole body or cell culture</tissue>
    </source>
</reference>
<dbReference type="GO" id="GO:0030150">
    <property type="term" value="P:protein import into mitochondrial matrix"/>
    <property type="evidence" value="ECO:0007669"/>
    <property type="project" value="TreeGrafter"/>
</dbReference>
<keyword evidence="4" id="KW-1000">Mitochondrion outer membrane</keyword>
<keyword evidence="7" id="KW-0496">Mitochondrion</keyword>
<evidence type="ECO:0000256" key="3">
    <source>
        <dbReference type="ARBA" id="ARBA00022737"/>
    </source>
</evidence>
<dbReference type="GO" id="GO:0045039">
    <property type="term" value="P:protein insertion into mitochondrial inner membrane"/>
    <property type="evidence" value="ECO:0007669"/>
    <property type="project" value="TreeGrafter"/>
</dbReference>
<feature type="repeat" description="TPR" evidence="10">
    <location>
        <begin position="452"/>
        <end position="485"/>
    </location>
</feature>
<evidence type="ECO:0000256" key="8">
    <source>
        <dbReference type="ARBA" id="ARBA00023136"/>
    </source>
</evidence>
<gene>
    <name evidence="12" type="ORF">PVAND_005230</name>
</gene>
<protein>
    <recommendedName>
        <fullName evidence="14">Mitochondrial import receptor subunit TOM70</fullName>
    </recommendedName>
</protein>
<feature type="repeat" description="TPR" evidence="10">
    <location>
        <begin position="521"/>
        <end position="554"/>
    </location>
</feature>
<accession>A0A9J6BZS6</accession>
<dbReference type="GO" id="GO:0005741">
    <property type="term" value="C:mitochondrial outer membrane"/>
    <property type="evidence" value="ECO:0007669"/>
    <property type="project" value="UniProtKB-SubCell"/>
</dbReference>
<dbReference type="SUPFAM" id="SSF48452">
    <property type="entry name" value="TPR-like"/>
    <property type="match status" value="1"/>
</dbReference>
<feature type="repeat" description="TPR" evidence="10">
    <location>
        <begin position="103"/>
        <end position="136"/>
    </location>
</feature>
<comment type="similarity">
    <text evidence="9">Belongs to the Tom70 family.</text>
</comment>
<dbReference type="PANTHER" id="PTHR46208:SF1">
    <property type="entry name" value="MITOCHONDRIAL IMPORT RECEPTOR SUBUNIT TOM70"/>
    <property type="match status" value="1"/>
</dbReference>
<evidence type="ECO:0000256" key="2">
    <source>
        <dbReference type="ARBA" id="ARBA00022692"/>
    </source>
</evidence>
<name>A0A9J6BZS6_POLVA</name>
<evidence type="ECO:0000313" key="12">
    <source>
        <dbReference type="EMBL" id="KAG5675319.1"/>
    </source>
</evidence>
<dbReference type="PANTHER" id="PTHR46208">
    <property type="entry name" value="MITOCHONDRIAL IMPORT RECEPTOR SUBUNIT TOM70"/>
    <property type="match status" value="1"/>
</dbReference>
<dbReference type="InterPro" id="IPR011990">
    <property type="entry name" value="TPR-like_helical_dom_sf"/>
</dbReference>
<evidence type="ECO:0000256" key="6">
    <source>
        <dbReference type="ARBA" id="ARBA00022989"/>
    </source>
</evidence>
<evidence type="ECO:0000256" key="5">
    <source>
        <dbReference type="ARBA" id="ARBA00022803"/>
    </source>
</evidence>
<comment type="subcellular location">
    <subcellularLocation>
        <location evidence="1">Mitochondrion outer membrane</location>
        <topology evidence="1">Single-pass membrane protein</topology>
    </subcellularLocation>
</comment>
<dbReference type="Pfam" id="PF13414">
    <property type="entry name" value="TPR_11"/>
    <property type="match status" value="2"/>
</dbReference>
<dbReference type="OrthoDB" id="66418at2759"/>
<evidence type="ECO:0000313" key="13">
    <source>
        <dbReference type="Proteomes" id="UP001107558"/>
    </source>
</evidence>
<feature type="repeat" description="TPR" evidence="10">
    <location>
        <begin position="377"/>
        <end position="410"/>
    </location>
</feature>
<evidence type="ECO:0000256" key="11">
    <source>
        <dbReference type="SAM" id="Phobius"/>
    </source>
</evidence>